<gene>
    <name evidence="1" type="ORF">BJ212DRAFT_1261784</name>
</gene>
<protein>
    <submittedName>
        <fullName evidence="1">Uncharacterized protein</fullName>
    </submittedName>
</protein>
<keyword evidence="2" id="KW-1185">Reference proteome</keyword>
<dbReference type="RefSeq" id="XP_041197755.1">
    <property type="nucleotide sequence ID" value="XM_041330205.1"/>
</dbReference>
<dbReference type="EMBL" id="JABBWG010000004">
    <property type="protein sequence ID" value="KAG1823695.1"/>
    <property type="molecule type" value="Genomic_DNA"/>
</dbReference>
<name>A0A9P7JI20_9AGAM</name>
<evidence type="ECO:0000313" key="2">
    <source>
        <dbReference type="Proteomes" id="UP000807769"/>
    </source>
</evidence>
<dbReference type="GeneID" id="64624222"/>
<organism evidence="1 2">
    <name type="scientific">Suillus subaureus</name>
    <dbReference type="NCBI Taxonomy" id="48587"/>
    <lineage>
        <taxon>Eukaryota</taxon>
        <taxon>Fungi</taxon>
        <taxon>Dikarya</taxon>
        <taxon>Basidiomycota</taxon>
        <taxon>Agaricomycotina</taxon>
        <taxon>Agaricomycetes</taxon>
        <taxon>Agaricomycetidae</taxon>
        <taxon>Boletales</taxon>
        <taxon>Suillineae</taxon>
        <taxon>Suillaceae</taxon>
        <taxon>Suillus</taxon>
    </lineage>
</organism>
<reference evidence="1" key="1">
    <citation type="journal article" date="2020" name="New Phytol.">
        <title>Comparative genomics reveals dynamic genome evolution in host specialist ectomycorrhizal fungi.</title>
        <authorList>
            <person name="Lofgren L.A."/>
            <person name="Nguyen N.H."/>
            <person name="Vilgalys R."/>
            <person name="Ruytinx J."/>
            <person name="Liao H.L."/>
            <person name="Branco S."/>
            <person name="Kuo A."/>
            <person name="LaButti K."/>
            <person name="Lipzen A."/>
            <person name="Andreopoulos W."/>
            <person name="Pangilinan J."/>
            <person name="Riley R."/>
            <person name="Hundley H."/>
            <person name="Na H."/>
            <person name="Barry K."/>
            <person name="Grigoriev I.V."/>
            <person name="Stajich J.E."/>
            <person name="Kennedy P.G."/>
        </authorList>
    </citation>
    <scope>NUCLEOTIDE SEQUENCE</scope>
    <source>
        <strain evidence="1">MN1</strain>
    </source>
</reference>
<comment type="caution">
    <text evidence="1">The sequence shown here is derived from an EMBL/GenBank/DDBJ whole genome shotgun (WGS) entry which is preliminary data.</text>
</comment>
<dbReference type="OrthoDB" id="3260919at2759"/>
<proteinExistence type="predicted"/>
<accession>A0A9P7JI20</accession>
<dbReference type="AlphaFoldDB" id="A0A9P7JI20"/>
<sequence length="81" mass="9309">GMSCSQHFFTIATSIDAHTMEISSSVEFHLFMDMRAEFTWISFQMMPKQWAVATESCNNCLEEKNYADGHETVRKNPQALL</sequence>
<feature type="non-terminal residue" evidence="1">
    <location>
        <position position="1"/>
    </location>
</feature>
<evidence type="ECO:0000313" key="1">
    <source>
        <dbReference type="EMBL" id="KAG1823695.1"/>
    </source>
</evidence>
<dbReference type="Proteomes" id="UP000807769">
    <property type="component" value="Unassembled WGS sequence"/>
</dbReference>